<evidence type="ECO:0000313" key="2">
    <source>
        <dbReference type="Proteomes" id="UP000243217"/>
    </source>
</evidence>
<organism evidence="1 2">
    <name type="scientific">Thraustotheca clavata</name>
    <dbReference type="NCBI Taxonomy" id="74557"/>
    <lineage>
        <taxon>Eukaryota</taxon>
        <taxon>Sar</taxon>
        <taxon>Stramenopiles</taxon>
        <taxon>Oomycota</taxon>
        <taxon>Saprolegniomycetes</taxon>
        <taxon>Saprolegniales</taxon>
        <taxon>Achlyaceae</taxon>
        <taxon>Thraustotheca</taxon>
    </lineage>
</organism>
<protein>
    <submittedName>
        <fullName evidence="1">Uncharacterized protein</fullName>
    </submittedName>
</protein>
<sequence length="121" mass="13716">MHPTIIEASIYRYKKFVHLMSCKKSGDLFIFTWSGTHLVHHDDYKRFCLNNTESGYTVNHNDSIPGGDLANGYACTFVNWSKTFNEAYSSLPPSYKAWKLKPIAAACEEWAKYGSVPLGND</sequence>
<dbReference type="Proteomes" id="UP000243217">
    <property type="component" value="Unassembled WGS sequence"/>
</dbReference>
<dbReference type="OrthoDB" id="64309at2759"/>
<accession>A0A1W0A8S2</accession>
<name>A0A1W0A8S2_9STRA</name>
<reference evidence="1 2" key="1">
    <citation type="journal article" date="2014" name="Genome Biol. Evol.">
        <title>The secreted proteins of Achlya hypogyna and Thraustotheca clavata identify the ancestral oomycete secretome and reveal gene acquisitions by horizontal gene transfer.</title>
        <authorList>
            <person name="Misner I."/>
            <person name="Blouin N."/>
            <person name="Leonard G."/>
            <person name="Richards T.A."/>
            <person name="Lane C.E."/>
        </authorList>
    </citation>
    <scope>NUCLEOTIDE SEQUENCE [LARGE SCALE GENOMIC DNA]</scope>
    <source>
        <strain evidence="1 2">ATCC 34112</strain>
    </source>
</reference>
<dbReference type="EMBL" id="JNBS01000316">
    <property type="protein sequence ID" value="OQS06707.1"/>
    <property type="molecule type" value="Genomic_DNA"/>
</dbReference>
<evidence type="ECO:0000313" key="1">
    <source>
        <dbReference type="EMBL" id="OQS06707.1"/>
    </source>
</evidence>
<keyword evidence="2" id="KW-1185">Reference proteome</keyword>
<proteinExistence type="predicted"/>
<gene>
    <name evidence="1" type="ORF">THRCLA_20304</name>
</gene>
<dbReference type="AlphaFoldDB" id="A0A1W0A8S2"/>
<comment type="caution">
    <text evidence="1">The sequence shown here is derived from an EMBL/GenBank/DDBJ whole genome shotgun (WGS) entry which is preliminary data.</text>
</comment>